<dbReference type="PANTHER" id="PTHR30137">
    <property type="entry name" value="LUCIFERASE-LIKE MONOOXYGENASE"/>
    <property type="match status" value="1"/>
</dbReference>
<organism evidence="2 3">
    <name type="scientific">Candidatus Entotheonella gemina</name>
    <dbReference type="NCBI Taxonomy" id="1429439"/>
    <lineage>
        <taxon>Bacteria</taxon>
        <taxon>Pseudomonadati</taxon>
        <taxon>Nitrospinota/Tectimicrobiota group</taxon>
        <taxon>Candidatus Tectimicrobiota</taxon>
        <taxon>Candidatus Entotheonellia</taxon>
        <taxon>Candidatus Entotheonellales</taxon>
        <taxon>Candidatus Entotheonellaceae</taxon>
        <taxon>Candidatus Entotheonella</taxon>
    </lineage>
</organism>
<dbReference type="Proteomes" id="UP000019140">
    <property type="component" value="Unassembled WGS sequence"/>
</dbReference>
<dbReference type="AlphaFoldDB" id="W4L3M5"/>
<dbReference type="InterPro" id="IPR011251">
    <property type="entry name" value="Luciferase-like_dom"/>
</dbReference>
<dbReference type="SUPFAM" id="SSF51679">
    <property type="entry name" value="Bacterial luciferase-like"/>
    <property type="match status" value="1"/>
</dbReference>
<feature type="non-terminal residue" evidence="2">
    <location>
        <position position="177"/>
    </location>
</feature>
<dbReference type="InterPro" id="IPR050766">
    <property type="entry name" value="Bact_Lucif_Oxidored"/>
</dbReference>
<accession>W4L3M5</accession>
<dbReference type="GO" id="GO:0005829">
    <property type="term" value="C:cytosol"/>
    <property type="evidence" value="ECO:0007669"/>
    <property type="project" value="TreeGrafter"/>
</dbReference>
<evidence type="ECO:0000313" key="2">
    <source>
        <dbReference type="EMBL" id="ETW92647.1"/>
    </source>
</evidence>
<dbReference type="HOGENOM" id="CLU_027853_3_4_7"/>
<feature type="domain" description="Luciferase-like" evidence="1">
    <location>
        <begin position="1"/>
        <end position="177"/>
    </location>
</feature>
<dbReference type="Pfam" id="PF00296">
    <property type="entry name" value="Bac_luciferase"/>
    <property type="match status" value="1"/>
</dbReference>
<dbReference type="Gene3D" id="3.20.20.30">
    <property type="entry name" value="Luciferase-like domain"/>
    <property type="match status" value="1"/>
</dbReference>
<dbReference type="InterPro" id="IPR036661">
    <property type="entry name" value="Luciferase-like_sf"/>
</dbReference>
<name>W4L3M5_9BACT</name>
<sequence length="177" mass="19495">MKLGVFLQAQWDLTDAETDIENGLAALVRQAELADELGYDSAWVPQHYVSAPYASIQPGPLLGLLAAHTRRLRLGTGVYLLPFTRPVVVAEEMASLDWITGGRLIFGAGMGYRREEFEAIGVPMTERVGRFVEALSLIRQLWAQNHVNYHGQYYTAANVTISLKPKQASGPPVWIGG</sequence>
<dbReference type="EMBL" id="AZHX01002830">
    <property type="protein sequence ID" value="ETW92647.1"/>
    <property type="molecule type" value="Genomic_DNA"/>
</dbReference>
<comment type="caution">
    <text evidence="2">The sequence shown here is derived from an EMBL/GenBank/DDBJ whole genome shotgun (WGS) entry which is preliminary data.</text>
</comment>
<protein>
    <recommendedName>
        <fullName evidence="1">Luciferase-like domain-containing protein</fullName>
    </recommendedName>
</protein>
<dbReference type="PANTHER" id="PTHR30137:SF6">
    <property type="entry name" value="LUCIFERASE-LIKE MONOOXYGENASE"/>
    <property type="match status" value="1"/>
</dbReference>
<keyword evidence="3" id="KW-1185">Reference proteome</keyword>
<gene>
    <name evidence="2" type="ORF">ETSY2_52900</name>
</gene>
<evidence type="ECO:0000313" key="3">
    <source>
        <dbReference type="Proteomes" id="UP000019140"/>
    </source>
</evidence>
<proteinExistence type="predicted"/>
<reference evidence="2 3" key="1">
    <citation type="journal article" date="2014" name="Nature">
        <title>An environmental bacterial taxon with a large and distinct metabolic repertoire.</title>
        <authorList>
            <person name="Wilson M.C."/>
            <person name="Mori T."/>
            <person name="Ruckert C."/>
            <person name="Uria A.R."/>
            <person name="Helf M.J."/>
            <person name="Takada K."/>
            <person name="Gernert C."/>
            <person name="Steffens U.A."/>
            <person name="Heycke N."/>
            <person name="Schmitt S."/>
            <person name="Rinke C."/>
            <person name="Helfrich E.J."/>
            <person name="Brachmann A.O."/>
            <person name="Gurgui C."/>
            <person name="Wakimoto T."/>
            <person name="Kracht M."/>
            <person name="Crusemann M."/>
            <person name="Hentschel U."/>
            <person name="Abe I."/>
            <person name="Matsunaga S."/>
            <person name="Kalinowski J."/>
            <person name="Takeyama H."/>
            <person name="Piel J."/>
        </authorList>
    </citation>
    <scope>NUCLEOTIDE SEQUENCE [LARGE SCALE GENOMIC DNA]</scope>
    <source>
        <strain evidence="3">TSY2</strain>
    </source>
</reference>
<evidence type="ECO:0000259" key="1">
    <source>
        <dbReference type="Pfam" id="PF00296"/>
    </source>
</evidence>
<dbReference type="GO" id="GO:0016705">
    <property type="term" value="F:oxidoreductase activity, acting on paired donors, with incorporation or reduction of molecular oxygen"/>
    <property type="evidence" value="ECO:0007669"/>
    <property type="project" value="InterPro"/>
</dbReference>